<keyword evidence="5" id="KW-1185">Reference proteome</keyword>
<feature type="repeat" description="ANK" evidence="3">
    <location>
        <begin position="24"/>
        <end position="56"/>
    </location>
</feature>
<dbReference type="PROSITE" id="PS50088">
    <property type="entry name" value="ANK_REPEAT"/>
    <property type="match status" value="3"/>
</dbReference>
<dbReference type="Gene3D" id="1.25.40.20">
    <property type="entry name" value="Ankyrin repeat-containing domain"/>
    <property type="match status" value="3"/>
</dbReference>
<dbReference type="Proteomes" id="UP000031186">
    <property type="component" value="Unassembled WGS sequence"/>
</dbReference>
<keyword evidence="2 3" id="KW-0040">ANK repeat</keyword>
<evidence type="ECO:0000313" key="5">
    <source>
        <dbReference type="Proteomes" id="UP000031186"/>
    </source>
</evidence>
<sequence>MQGQDRVVELLLSHHDYFQGSLVQQNKLLLLAAESGNDAALRMLLAAGGDVNCRDERNNTPLHWAVSCGHQSTVELLLDRAGEPNSKDKYGNTPLHWASTYPSIANILIKPYADVDAQNSTGKTSLMCSVLASQEETTLRLLTLGRANVEIQDENGWTALHGAAAKGNESILLHILDEGANIITRDIDGWTPLDVAVINGHATADPGREWLDSAAWCRSKR</sequence>
<feature type="non-terminal residue" evidence="4">
    <location>
        <position position="1"/>
    </location>
</feature>
<dbReference type="PANTHER" id="PTHR24198">
    <property type="entry name" value="ANKYRIN REPEAT AND PROTEIN KINASE DOMAIN-CONTAINING PROTEIN"/>
    <property type="match status" value="1"/>
</dbReference>
<dbReference type="SMART" id="SM00248">
    <property type="entry name" value="ANK"/>
    <property type="match status" value="5"/>
</dbReference>
<dbReference type="PROSITE" id="PS50297">
    <property type="entry name" value="ANK_REP_REGION"/>
    <property type="match status" value="2"/>
</dbReference>
<dbReference type="InterPro" id="IPR036770">
    <property type="entry name" value="Ankyrin_rpt-contain_sf"/>
</dbReference>
<dbReference type="SUPFAM" id="SSF48403">
    <property type="entry name" value="Ankyrin repeat"/>
    <property type="match status" value="1"/>
</dbReference>
<accession>A0A0B4ETQ6</accession>
<evidence type="ECO:0000256" key="3">
    <source>
        <dbReference type="PROSITE-ProRule" id="PRU00023"/>
    </source>
</evidence>
<dbReference type="PANTHER" id="PTHR24198:SF165">
    <property type="entry name" value="ANKYRIN REPEAT-CONTAINING PROTEIN-RELATED"/>
    <property type="match status" value="1"/>
</dbReference>
<organism evidence="4 5">
    <name type="scientific">Metarhizium anisopliae (strain ARSEF 549)</name>
    <dbReference type="NCBI Taxonomy" id="3151832"/>
    <lineage>
        <taxon>Eukaryota</taxon>
        <taxon>Fungi</taxon>
        <taxon>Dikarya</taxon>
        <taxon>Ascomycota</taxon>
        <taxon>Pezizomycotina</taxon>
        <taxon>Sordariomycetes</taxon>
        <taxon>Hypocreomycetidae</taxon>
        <taxon>Hypocreales</taxon>
        <taxon>Clavicipitaceae</taxon>
        <taxon>Metarhizium</taxon>
    </lineage>
</organism>
<dbReference type="InterPro" id="IPR002110">
    <property type="entry name" value="Ankyrin_rpt"/>
</dbReference>
<name>A0A0B4ETQ6_METAF</name>
<dbReference type="VEuPathDB" id="FungiDB:MAN_10886"/>
<protein>
    <submittedName>
        <fullName evidence="4">Ankyrin repeat-containing domain protein</fullName>
    </submittedName>
</protein>
<dbReference type="EMBL" id="AZNF01000055">
    <property type="protein sequence ID" value="KID59142.1"/>
    <property type="molecule type" value="Genomic_DNA"/>
</dbReference>
<proteinExistence type="predicted"/>
<dbReference type="Pfam" id="PF12796">
    <property type="entry name" value="Ank_2"/>
    <property type="match status" value="2"/>
</dbReference>
<dbReference type="AlphaFoldDB" id="A0A0B4ETQ6"/>
<dbReference type="HOGENOM" id="CLU_000134_18_1_1"/>
<gene>
    <name evidence="4" type="ORF">MAN_10886</name>
</gene>
<feature type="repeat" description="ANK" evidence="3">
    <location>
        <begin position="155"/>
        <end position="187"/>
    </location>
</feature>
<comment type="caution">
    <text evidence="4">The sequence shown here is derived from an EMBL/GenBank/DDBJ whole genome shotgun (WGS) entry which is preliminary data.</text>
</comment>
<reference evidence="4 5" key="1">
    <citation type="journal article" date="2014" name="Proc. Natl. Acad. Sci. U.S.A.">
        <title>Trajectory and genomic determinants of fungal-pathogen speciation and host adaptation.</title>
        <authorList>
            <person name="Hu X."/>
            <person name="Xiao G."/>
            <person name="Zheng P."/>
            <person name="Shang Y."/>
            <person name="Su Y."/>
            <person name="Zhang X."/>
            <person name="Liu X."/>
            <person name="Zhan S."/>
            <person name="St Leger R.J."/>
            <person name="Wang C."/>
        </authorList>
    </citation>
    <scope>NUCLEOTIDE SEQUENCE [LARGE SCALE GENOMIC DNA]</scope>
    <source>
        <strain evidence="4 5">ARSEF 549</strain>
    </source>
</reference>
<feature type="repeat" description="ANK" evidence="3">
    <location>
        <begin position="57"/>
        <end position="89"/>
    </location>
</feature>
<keyword evidence="1" id="KW-0677">Repeat</keyword>
<evidence type="ECO:0000256" key="1">
    <source>
        <dbReference type="ARBA" id="ARBA00022737"/>
    </source>
</evidence>
<evidence type="ECO:0000256" key="2">
    <source>
        <dbReference type="ARBA" id="ARBA00023043"/>
    </source>
</evidence>
<evidence type="ECO:0000313" key="4">
    <source>
        <dbReference type="EMBL" id="KID59142.1"/>
    </source>
</evidence>